<dbReference type="Proteomes" id="UP000034778">
    <property type="component" value="Unassembled WGS sequence"/>
</dbReference>
<protein>
    <submittedName>
        <fullName evidence="1">Uncharacterized protein</fullName>
    </submittedName>
</protein>
<accession>A0A0F9ZKD8</accession>
<comment type="caution">
    <text evidence="1">The sequence shown here is derived from an EMBL/GenBank/DDBJ whole genome shotgun (WGS) entry which is preliminary data.</text>
</comment>
<dbReference type="STRING" id="1618566.UR35_C0007G0019"/>
<gene>
    <name evidence="1" type="ORF">UR35_C0007G0019</name>
</gene>
<dbReference type="AlphaFoldDB" id="A0A0F9ZKD8"/>
<name>A0A0F9ZKD8_9BACT</name>
<proteinExistence type="predicted"/>
<evidence type="ECO:0000313" key="1">
    <source>
        <dbReference type="EMBL" id="KKP44603.1"/>
    </source>
</evidence>
<reference evidence="1 2" key="1">
    <citation type="journal article" date="2015" name="Nature">
        <title>rRNA introns, odd ribosomes, and small enigmatic genomes across a large radiation of phyla.</title>
        <authorList>
            <person name="Brown C.T."/>
            <person name="Hug L.A."/>
            <person name="Thomas B.C."/>
            <person name="Sharon I."/>
            <person name="Castelle C.J."/>
            <person name="Singh A."/>
            <person name="Wilkins M.J."/>
            <person name="Williams K.H."/>
            <person name="Banfield J.F."/>
        </authorList>
    </citation>
    <scope>NUCLEOTIDE SEQUENCE [LARGE SCALE GENOMIC DNA]</scope>
</reference>
<organism evidence="1 2">
    <name type="scientific">Candidatus Woesebacteria bacterium GW2011_GWB1_33_22</name>
    <dbReference type="NCBI Taxonomy" id="1618566"/>
    <lineage>
        <taxon>Bacteria</taxon>
        <taxon>Candidatus Woeseibacteriota</taxon>
    </lineage>
</organism>
<sequence length="277" mass="32189">MIHYYLRNIHKTKNYKGNFQKIIDYFLTFVGDIEVKKDTEEKAVVYYLGTPTVAHLKLEKTGQVTVTISKDDNVTINLINNIAQSLGFRIYNPQINAYLPNDVNIFDLTTIKQSSTVKNVISQYHLTPLFQYRDTLIFFCLNKKMEVVLVNRHLLEYLLTANNQDLIANEFSIKVAENISQFIALFDRGLISLNFQNYLNDDSKIINLSGFNLRKLPVDTRLQVINFKFDEVNQSFIQTDTTNAIPKKYLVLKIGQDYNYRMVGKKLIKFLNVSIFN</sequence>
<dbReference type="EMBL" id="LBOW01000007">
    <property type="protein sequence ID" value="KKP44603.1"/>
    <property type="molecule type" value="Genomic_DNA"/>
</dbReference>
<evidence type="ECO:0000313" key="2">
    <source>
        <dbReference type="Proteomes" id="UP000034778"/>
    </source>
</evidence>